<feature type="compositionally biased region" description="Low complexity" evidence="1">
    <location>
        <begin position="1001"/>
        <end position="1012"/>
    </location>
</feature>
<name>A0AAV2HGF3_LYMST</name>
<evidence type="ECO:0000313" key="2">
    <source>
        <dbReference type="EMBL" id="CAL1533043.1"/>
    </source>
</evidence>
<feature type="compositionally biased region" description="Basic and acidic residues" evidence="1">
    <location>
        <begin position="468"/>
        <end position="491"/>
    </location>
</feature>
<gene>
    <name evidence="2" type="ORF">GSLYS_00007061001</name>
</gene>
<proteinExistence type="predicted"/>
<feature type="region of interest" description="Disordered" evidence="1">
    <location>
        <begin position="1"/>
        <end position="253"/>
    </location>
</feature>
<feature type="compositionally biased region" description="Low complexity" evidence="1">
    <location>
        <begin position="1107"/>
        <end position="1120"/>
    </location>
</feature>
<feature type="compositionally biased region" description="Basic and acidic residues" evidence="1">
    <location>
        <begin position="704"/>
        <end position="734"/>
    </location>
</feature>
<feature type="compositionally biased region" description="Basic and acidic residues" evidence="1">
    <location>
        <begin position="56"/>
        <end position="82"/>
    </location>
</feature>
<protein>
    <submittedName>
        <fullName evidence="2">Uncharacterized protein</fullName>
    </submittedName>
</protein>
<feature type="compositionally biased region" description="Basic and acidic residues" evidence="1">
    <location>
        <begin position="667"/>
        <end position="686"/>
    </location>
</feature>
<feature type="compositionally biased region" description="Basic and acidic residues" evidence="1">
    <location>
        <begin position="128"/>
        <end position="142"/>
    </location>
</feature>
<feature type="compositionally biased region" description="Polar residues" evidence="1">
    <location>
        <begin position="567"/>
        <end position="577"/>
    </location>
</feature>
<feature type="compositionally biased region" description="Basic and acidic residues" evidence="1">
    <location>
        <begin position="21"/>
        <end position="34"/>
    </location>
</feature>
<organism evidence="2 3">
    <name type="scientific">Lymnaea stagnalis</name>
    <name type="common">Great pond snail</name>
    <name type="synonym">Helix stagnalis</name>
    <dbReference type="NCBI Taxonomy" id="6523"/>
    <lineage>
        <taxon>Eukaryota</taxon>
        <taxon>Metazoa</taxon>
        <taxon>Spiralia</taxon>
        <taxon>Lophotrochozoa</taxon>
        <taxon>Mollusca</taxon>
        <taxon>Gastropoda</taxon>
        <taxon>Heterobranchia</taxon>
        <taxon>Euthyneura</taxon>
        <taxon>Panpulmonata</taxon>
        <taxon>Hygrophila</taxon>
        <taxon>Lymnaeoidea</taxon>
        <taxon>Lymnaeidae</taxon>
        <taxon>Lymnaea</taxon>
    </lineage>
</organism>
<feature type="region of interest" description="Disordered" evidence="1">
    <location>
        <begin position="327"/>
        <end position="754"/>
    </location>
</feature>
<dbReference type="AlphaFoldDB" id="A0AAV2HGF3"/>
<feature type="region of interest" description="Disordered" evidence="1">
    <location>
        <begin position="265"/>
        <end position="310"/>
    </location>
</feature>
<feature type="region of interest" description="Disordered" evidence="1">
    <location>
        <begin position="1085"/>
        <end position="1160"/>
    </location>
</feature>
<accession>A0AAV2HGF3</accession>
<feature type="compositionally biased region" description="Polar residues" evidence="1">
    <location>
        <begin position="691"/>
        <end position="702"/>
    </location>
</feature>
<feature type="compositionally biased region" description="Polar residues" evidence="1">
    <location>
        <begin position="328"/>
        <end position="341"/>
    </location>
</feature>
<comment type="caution">
    <text evidence="2">The sequence shown here is derived from an EMBL/GenBank/DDBJ whole genome shotgun (WGS) entry which is preliminary data.</text>
</comment>
<feature type="compositionally biased region" description="Basic and acidic residues" evidence="1">
    <location>
        <begin position="207"/>
        <end position="222"/>
    </location>
</feature>
<feature type="compositionally biased region" description="Polar residues" evidence="1">
    <location>
        <begin position="492"/>
        <end position="505"/>
    </location>
</feature>
<feature type="region of interest" description="Disordered" evidence="1">
    <location>
        <begin position="1001"/>
        <end position="1032"/>
    </location>
</feature>
<dbReference type="Proteomes" id="UP001497497">
    <property type="component" value="Unassembled WGS sequence"/>
</dbReference>
<feature type="compositionally biased region" description="Basic residues" evidence="1">
    <location>
        <begin position="1124"/>
        <end position="1135"/>
    </location>
</feature>
<feature type="compositionally biased region" description="Basic and acidic residues" evidence="1">
    <location>
        <begin position="265"/>
        <end position="296"/>
    </location>
</feature>
<feature type="compositionally biased region" description="Basic residues" evidence="1">
    <location>
        <begin position="94"/>
        <end position="105"/>
    </location>
</feature>
<feature type="compositionally biased region" description="Basic and acidic residues" evidence="1">
    <location>
        <begin position="541"/>
        <end position="563"/>
    </location>
</feature>
<sequence>MSESEPPDIRQLQDNMAEASESEKGRRKSEDVKSADVAPSHGTKSGDGNDDPNENVDVRKEDSNDSDKNGARLAEEKQDGGHARLKQQNSSESKKKRKKRKKKKGGAVGGGGGGGEEEKGVARKRGSFPKEEINGNEVKKDVSQPGGDGVSTNPGESGKEKFANKKSENREKSHSHRNDGNETSENGEKSSDNGEHKISESTGKSHVGVEKKNSETVEKLLNGDENENCENAEELQEGVENKNNENSEKSRELCERSREICENSHEVRDMSHGVGEKSREIGETSHDVCEKSHEVGEMSYGVGEKIPTENSANRYALQEVLDNRSSELLENLQANEASVNSQHKDSPNESLSNSEHSLHKDSPNESLSNSEHSLHKDSPNESLFNFEHSLHKDSPNEGLSNSEHSLHKDSPNESLSNSEHSLHKDSPNESLSNSEHSLHKDSPNESLSNHEHSLHKDSPNESLSNSEHSLHKDSPNESLSNHEHSLHKDSPNESLSNSEHSTTQDEAQEKDEDTNRVHSLNEGVTGENARCEEKTDEEPSERDIKDSNREPRGDDLAHSKPTEDNEASTGDTRTEASPGTRGERSEAMPGEARGADQLAQRENDADNLTEGADPPNVDKTGCSDKTCQRDDKRDRVTQKSEDTEKEPAEAGDSGEHGVEEGVIGEGCAEKEVATAEADQSDRKDAMDTQPRVDTSGESSNGVDISDKTDSVVSCESEKDNNISRVGEEGKDKGAKVKTAPSANSHMTEDQLRKQNSDTLEAMTRLQALAVEQKVQANLAMTSLRTKLRRRDNELKLIKSQNEQQMLSVLSRLLFLEGHMQKEHKEIVEILQDKDDVIRRQKAAIADLTQKNERLLQRLRETHGYAGDNGLTKPDNLIVNQAENISIQDHGNKVILRGSKLKNGEKIPSKVRFSAMKERLKRHKSSLELYQSEPLETLVEGGIRYGSQESLVTQNGRPKDFDRKERCRSLMDYPFGLRDVYEHHNESPDSCFGDEFNSPDISHTDSVSSSTSSLVNIGERNGSGGSVVGRPGNRPMMSYGFNELSKSRSVPHALPTVSENDTGSTNFKERPLSLPSVELLAKNLAPSSAGDNTSTKGTKTSLPPPSPTNSSPPSESSAFKSFKNVFKRRGSKKKKSGTGIADGQDSNTETLKQHFKKYNLS</sequence>
<feature type="compositionally biased region" description="Acidic residues" evidence="1">
    <location>
        <begin position="224"/>
        <end position="237"/>
    </location>
</feature>
<feature type="compositionally biased region" description="Basic and acidic residues" evidence="1">
    <location>
        <begin position="626"/>
        <end position="659"/>
    </location>
</feature>
<evidence type="ECO:0000313" key="3">
    <source>
        <dbReference type="Proteomes" id="UP001497497"/>
    </source>
</evidence>
<reference evidence="2 3" key="1">
    <citation type="submission" date="2024-04" db="EMBL/GenBank/DDBJ databases">
        <authorList>
            <consortium name="Genoscope - CEA"/>
            <person name="William W."/>
        </authorList>
    </citation>
    <scope>NUCLEOTIDE SEQUENCE [LARGE SCALE GENOMIC DNA]</scope>
</reference>
<evidence type="ECO:0000256" key="1">
    <source>
        <dbReference type="SAM" id="MobiDB-lite"/>
    </source>
</evidence>
<feature type="compositionally biased region" description="Basic and acidic residues" evidence="1">
    <location>
        <begin position="436"/>
        <end position="459"/>
    </location>
</feature>
<keyword evidence="3" id="KW-1185">Reference proteome</keyword>
<feature type="compositionally biased region" description="Basic and acidic residues" evidence="1">
    <location>
        <begin position="157"/>
        <end position="199"/>
    </location>
</feature>
<feature type="compositionally biased region" description="Basic and acidic residues" evidence="1">
    <location>
        <begin position="239"/>
        <end position="253"/>
    </location>
</feature>
<dbReference type="EMBL" id="CAXITT010000132">
    <property type="protein sequence ID" value="CAL1533043.1"/>
    <property type="molecule type" value="Genomic_DNA"/>
</dbReference>